<name>A0A267MGL4_9FIRM</name>
<keyword evidence="2" id="KW-1185">Reference proteome</keyword>
<gene>
    <name evidence="1" type="ORF">CCE28_14075</name>
</gene>
<comment type="caution">
    <text evidence="1">The sequence shown here is derived from an EMBL/GenBank/DDBJ whole genome shotgun (WGS) entry which is preliminary data.</text>
</comment>
<evidence type="ECO:0000313" key="2">
    <source>
        <dbReference type="Proteomes" id="UP000216024"/>
    </source>
</evidence>
<dbReference type="RefSeq" id="WP_095134372.1">
    <property type="nucleotide sequence ID" value="NZ_NIBG01000013.1"/>
</dbReference>
<dbReference type="EMBL" id="NIBG01000013">
    <property type="protein sequence ID" value="PAB58607.1"/>
    <property type="molecule type" value="Genomic_DNA"/>
</dbReference>
<accession>A0A267MGL4</accession>
<dbReference type="OrthoDB" id="1931737at2"/>
<reference evidence="1 2" key="1">
    <citation type="submission" date="2017-06" db="EMBL/GenBank/DDBJ databases">
        <title>Draft genome sequence of anaerobic fermentative bacterium Anaeromicrobium sediminis DY2726D isolated from West Pacific Ocean sediments.</title>
        <authorList>
            <person name="Zeng X."/>
        </authorList>
    </citation>
    <scope>NUCLEOTIDE SEQUENCE [LARGE SCALE GENOMIC DNA]</scope>
    <source>
        <strain evidence="1 2">DY2726D</strain>
    </source>
</reference>
<organism evidence="1 2">
    <name type="scientific">Anaeromicrobium sediminis</name>
    <dbReference type="NCBI Taxonomy" id="1478221"/>
    <lineage>
        <taxon>Bacteria</taxon>
        <taxon>Bacillati</taxon>
        <taxon>Bacillota</taxon>
        <taxon>Clostridia</taxon>
        <taxon>Peptostreptococcales</taxon>
        <taxon>Thermotaleaceae</taxon>
        <taxon>Anaeromicrobium</taxon>
    </lineage>
</organism>
<sequence>MKRKSVILLMSGILIIGGATGFGYAATKDNKGEEMSKFNMERKLWKNEEKLESNKNDKYYEGMIEIMSENGYGNMADYMSDNDYKSMDEFMNNMTDKDYDNMINIMRSGGYEDMARMMESIDKDTMIQMHNSMGGAEGCHSDSSNRNSMYRFK</sequence>
<dbReference type="Proteomes" id="UP000216024">
    <property type="component" value="Unassembled WGS sequence"/>
</dbReference>
<proteinExistence type="predicted"/>
<dbReference type="AlphaFoldDB" id="A0A267MGL4"/>
<evidence type="ECO:0000313" key="1">
    <source>
        <dbReference type="EMBL" id="PAB58607.1"/>
    </source>
</evidence>
<protein>
    <submittedName>
        <fullName evidence="1">Uncharacterized protein</fullName>
    </submittedName>
</protein>